<feature type="signal peptide" evidence="1">
    <location>
        <begin position="1"/>
        <end position="31"/>
    </location>
</feature>
<dbReference type="Proteomes" id="UP001162483">
    <property type="component" value="Unassembled WGS sequence"/>
</dbReference>
<comment type="caution">
    <text evidence="2">The sequence shown here is derived from an EMBL/GenBank/DDBJ whole genome shotgun (WGS) entry which is preliminary data.</text>
</comment>
<sequence>MYSPPSSCLQLQIQLLCLLSCPSWLVPKCSTSLINALLFVPEEVLPISNAISAFLAKCSLIQSRHPLHYHPKCP</sequence>
<organism evidence="2 3">
    <name type="scientific">Staurois parvus</name>
    <dbReference type="NCBI Taxonomy" id="386267"/>
    <lineage>
        <taxon>Eukaryota</taxon>
        <taxon>Metazoa</taxon>
        <taxon>Chordata</taxon>
        <taxon>Craniata</taxon>
        <taxon>Vertebrata</taxon>
        <taxon>Euteleostomi</taxon>
        <taxon>Amphibia</taxon>
        <taxon>Batrachia</taxon>
        <taxon>Anura</taxon>
        <taxon>Neobatrachia</taxon>
        <taxon>Ranoidea</taxon>
        <taxon>Ranidae</taxon>
        <taxon>Staurois</taxon>
    </lineage>
</organism>
<evidence type="ECO:0000313" key="2">
    <source>
        <dbReference type="EMBL" id="CAI9594418.1"/>
    </source>
</evidence>
<keyword evidence="3" id="KW-1185">Reference proteome</keyword>
<keyword evidence="1" id="KW-0732">Signal</keyword>
<proteinExistence type="predicted"/>
<gene>
    <name evidence="2" type="ORF">SPARVUS_LOCUS11724357</name>
</gene>
<reference evidence="2" key="1">
    <citation type="submission" date="2023-05" db="EMBL/GenBank/DDBJ databases">
        <authorList>
            <person name="Stuckert A."/>
        </authorList>
    </citation>
    <scope>NUCLEOTIDE SEQUENCE</scope>
</reference>
<evidence type="ECO:0000313" key="3">
    <source>
        <dbReference type="Proteomes" id="UP001162483"/>
    </source>
</evidence>
<dbReference type="EMBL" id="CATNWA010016667">
    <property type="protein sequence ID" value="CAI9594418.1"/>
    <property type="molecule type" value="Genomic_DNA"/>
</dbReference>
<accession>A0ABN9FBN9</accession>
<protein>
    <recommendedName>
        <fullName evidence="4">Secreted protein</fullName>
    </recommendedName>
</protein>
<feature type="chain" id="PRO_5047082934" description="Secreted protein" evidence="1">
    <location>
        <begin position="32"/>
        <end position="74"/>
    </location>
</feature>
<name>A0ABN9FBN9_9NEOB</name>
<evidence type="ECO:0000256" key="1">
    <source>
        <dbReference type="SAM" id="SignalP"/>
    </source>
</evidence>
<evidence type="ECO:0008006" key="4">
    <source>
        <dbReference type="Google" id="ProtNLM"/>
    </source>
</evidence>